<proteinExistence type="predicted"/>
<dbReference type="OrthoDB" id="9807687at2"/>
<keyword evidence="3" id="KW-1185">Reference proteome</keyword>
<evidence type="ECO:0000313" key="2">
    <source>
        <dbReference type="EMBL" id="SHN30380.1"/>
    </source>
</evidence>
<name>A0A1M7QHL2_9BACT</name>
<dbReference type="STRING" id="388280.SAMN04488057_11829"/>
<dbReference type="SUPFAM" id="SSF52266">
    <property type="entry name" value="SGNH hydrolase"/>
    <property type="match status" value="1"/>
</dbReference>
<evidence type="ECO:0000313" key="3">
    <source>
        <dbReference type="Proteomes" id="UP000184513"/>
    </source>
</evidence>
<sequence length="346" mass="40887">MKSFRTEFSIDPSPHPIRHSDRLITMGSCFSEVIGEKLTQSKFPVLVNPFGIIYNPISIFELLSLSLRLQKPETNLYLSRHGRNYHFQFHSRIHARSREDLEDLIQRRLQEVYQMFSKCSQLMITLGTAFVFRHLSTGRIVANCHKQPSKQFQKERLSLDQILAAFDNCYRPLKKCNPDIRIVLTVSPVRHVKDGIPQNQVSKSLLRLFCDEVVKRYEDIYYFPAYELQMDDLRDYRFYKDDLIHPNATAENYIWEKFRATFFEQHTLDILSDLDQVRKNLNHRPFDPLSEAHFHFLNHLLQKIDQMPSELNFSEERNGILAQLQQIEAYLQHQKLNPGNESKQIS</sequence>
<dbReference type="EMBL" id="FRCY01000018">
    <property type="protein sequence ID" value="SHN30380.1"/>
    <property type="molecule type" value="Genomic_DNA"/>
</dbReference>
<dbReference type="Proteomes" id="UP000184513">
    <property type="component" value="Unassembled WGS sequence"/>
</dbReference>
<dbReference type="Pfam" id="PF08885">
    <property type="entry name" value="GSCFA"/>
    <property type="match status" value="1"/>
</dbReference>
<reference evidence="2 3" key="1">
    <citation type="submission" date="2016-11" db="EMBL/GenBank/DDBJ databases">
        <authorList>
            <person name="Jaros S."/>
            <person name="Januszkiewicz K."/>
            <person name="Wedrychowicz H."/>
        </authorList>
    </citation>
    <scope>NUCLEOTIDE SEQUENCE [LARGE SCALE GENOMIC DNA]</scope>
    <source>
        <strain evidence="2 3">CGMCC 1.6102</strain>
    </source>
</reference>
<dbReference type="InterPro" id="IPR014982">
    <property type="entry name" value="GSCFA"/>
</dbReference>
<feature type="domain" description="GSCFA" evidence="1">
    <location>
        <begin position="22"/>
        <end position="258"/>
    </location>
</feature>
<accession>A0A1M7QHL2</accession>
<organism evidence="2 3">
    <name type="scientific">Cyclobacterium lianum</name>
    <dbReference type="NCBI Taxonomy" id="388280"/>
    <lineage>
        <taxon>Bacteria</taxon>
        <taxon>Pseudomonadati</taxon>
        <taxon>Bacteroidota</taxon>
        <taxon>Cytophagia</taxon>
        <taxon>Cytophagales</taxon>
        <taxon>Cyclobacteriaceae</taxon>
        <taxon>Cyclobacterium</taxon>
    </lineage>
</organism>
<dbReference type="AlphaFoldDB" id="A0A1M7QHL2"/>
<dbReference type="RefSeq" id="WP_073097441.1">
    <property type="nucleotide sequence ID" value="NZ_FRCY01000018.1"/>
</dbReference>
<evidence type="ECO:0000259" key="1">
    <source>
        <dbReference type="Pfam" id="PF08885"/>
    </source>
</evidence>
<gene>
    <name evidence="2" type="ORF">SAMN04488057_11829</name>
</gene>
<protein>
    <submittedName>
        <fullName evidence="2">GSCFA family protein</fullName>
    </submittedName>
</protein>